<keyword evidence="3" id="KW-1185">Reference proteome</keyword>
<dbReference type="EMBL" id="CP000588">
    <property type="protein sequence ID" value="ABO97404.1"/>
    <property type="molecule type" value="Genomic_DNA"/>
</dbReference>
<dbReference type="KEGG" id="olu:OSTLU_33019"/>
<dbReference type="Gramene" id="ABO97404">
    <property type="protein sequence ID" value="ABO97404"/>
    <property type="gene ID" value="OSTLU_33019"/>
</dbReference>
<sequence length="243" mass="25748">MATRDGDSATARLLREDERARIARDLRAMATRKLDGDASAHGRRVALVPLGTYNEDPCVVVTVSEDMMRRGRACALPSAAVEEWTLLESASVATTSAAKRAKEALFGKDDKTVVEMLGATHDVLDVRGRTVVTPVLAYMGEIGEKVRGRSDVAAISLSTLMSLDGVAPDAKNGGVRFIGTLAAAGLEGYEAAALHAALRVVAGPRLEYKEALYDQFVAGYKRRAPPAPPGAKPSTPEDDRATG</sequence>
<dbReference type="HOGENOM" id="CLU_957606_0_0_1"/>
<dbReference type="OMA" id="EMLGATH"/>
<feature type="region of interest" description="Disordered" evidence="1">
    <location>
        <begin position="222"/>
        <end position="243"/>
    </location>
</feature>
<dbReference type="AlphaFoldDB" id="A4S195"/>
<gene>
    <name evidence="2" type="ORF">OSTLU_33019</name>
</gene>
<dbReference type="RefSeq" id="XP_001419111.1">
    <property type="nucleotide sequence ID" value="XM_001419074.1"/>
</dbReference>
<reference evidence="2 3" key="1">
    <citation type="journal article" date="2007" name="Proc. Natl. Acad. Sci. U.S.A.">
        <title>The tiny eukaryote Ostreococcus provides genomic insights into the paradox of plankton speciation.</title>
        <authorList>
            <person name="Palenik B."/>
            <person name="Grimwood J."/>
            <person name="Aerts A."/>
            <person name="Rouze P."/>
            <person name="Salamov A."/>
            <person name="Putnam N."/>
            <person name="Dupont C."/>
            <person name="Jorgensen R."/>
            <person name="Derelle E."/>
            <person name="Rombauts S."/>
            <person name="Zhou K."/>
            <person name="Otillar R."/>
            <person name="Merchant S.S."/>
            <person name="Podell S."/>
            <person name="Gaasterland T."/>
            <person name="Napoli C."/>
            <person name="Gendler K."/>
            <person name="Manuell A."/>
            <person name="Tai V."/>
            <person name="Vallon O."/>
            <person name="Piganeau G."/>
            <person name="Jancek S."/>
            <person name="Heijde M."/>
            <person name="Jabbari K."/>
            <person name="Bowler C."/>
            <person name="Lohr M."/>
            <person name="Robbens S."/>
            <person name="Werner G."/>
            <person name="Dubchak I."/>
            <person name="Pazour G.J."/>
            <person name="Ren Q."/>
            <person name="Paulsen I."/>
            <person name="Delwiche C."/>
            <person name="Schmutz J."/>
            <person name="Rokhsar D."/>
            <person name="Van de Peer Y."/>
            <person name="Moreau H."/>
            <person name="Grigoriev I.V."/>
        </authorList>
    </citation>
    <scope>NUCLEOTIDE SEQUENCE [LARGE SCALE GENOMIC DNA]</scope>
    <source>
        <strain evidence="2 3">CCE9901</strain>
    </source>
</reference>
<evidence type="ECO:0000313" key="3">
    <source>
        <dbReference type="Proteomes" id="UP000001568"/>
    </source>
</evidence>
<evidence type="ECO:0000256" key="1">
    <source>
        <dbReference type="SAM" id="MobiDB-lite"/>
    </source>
</evidence>
<dbReference type="OrthoDB" id="10458903at2759"/>
<evidence type="ECO:0000313" key="2">
    <source>
        <dbReference type="EMBL" id="ABO97404.1"/>
    </source>
</evidence>
<accession>A4S195</accession>
<dbReference type="Proteomes" id="UP000001568">
    <property type="component" value="Chromosome 8"/>
</dbReference>
<name>A4S195_OSTLU</name>
<dbReference type="GeneID" id="5003275"/>
<protein>
    <submittedName>
        <fullName evidence="2">Uncharacterized protein</fullName>
    </submittedName>
</protein>
<organism evidence="2 3">
    <name type="scientific">Ostreococcus lucimarinus (strain CCE9901)</name>
    <dbReference type="NCBI Taxonomy" id="436017"/>
    <lineage>
        <taxon>Eukaryota</taxon>
        <taxon>Viridiplantae</taxon>
        <taxon>Chlorophyta</taxon>
        <taxon>Mamiellophyceae</taxon>
        <taxon>Mamiellales</taxon>
        <taxon>Bathycoccaceae</taxon>
        <taxon>Ostreococcus</taxon>
    </lineage>
</organism>
<dbReference type="STRING" id="436017.A4S195"/>
<proteinExistence type="predicted"/>